<dbReference type="PROSITE" id="PS51682">
    <property type="entry name" value="SAM_OMT_I"/>
    <property type="match status" value="1"/>
</dbReference>
<dbReference type="Proteomes" id="UP001208017">
    <property type="component" value="Unassembled WGS sequence"/>
</dbReference>
<name>A0ABT3X0C0_9BACL</name>
<dbReference type="PANTHER" id="PTHR43167:SF1">
    <property type="entry name" value="PUTATIVE (AFU_ORTHOLOGUE AFUA_6G01830)-RELATED"/>
    <property type="match status" value="1"/>
</dbReference>
<dbReference type="EC" id="2.1.1.-" evidence="4"/>
<proteinExistence type="inferred from homology"/>
<dbReference type="Gene3D" id="3.40.50.150">
    <property type="entry name" value="Vaccinia Virus protein VP39"/>
    <property type="match status" value="1"/>
</dbReference>
<keyword evidence="4" id="KW-0479">Metal-binding</keyword>
<keyword evidence="6" id="KW-1185">Reference proteome</keyword>
<feature type="binding site" evidence="4">
    <location>
        <position position="155"/>
    </location>
    <ligand>
        <name>Mg(2+)</name>
        <dbReference type="ChEBI" id="CHEBI:18420"/>
    </ligand>
</feature>
<dbReference type="PANTHER" id="PTHR43167">
    <property type="entry name" value="PUTATIVE (AFU_ORTHOLOGUE AFUA_6G01830)-RELATED"/>
    <property type="match status" value="1"/>
</dbReference>
<reference evidence="5 6" key="1">
    <citation type="submission" date="2022-11" db="EMBL/GenBank/DDBJ databases">
        <title>Study of microbial diversity in lake waters.</title>
        <authorList>
            <person name="Zhang J."/>
        </authorList>
    </citation>
    <scope>NUCLEOTIDE SEQUENCE [LARGE SCALE GENOMIC DNA]</scope>
    <source>
        <strain evidence="5 6">DT12</strain>
    </source>
</reference>
<keyword evidence="3 4" id="KW-0949">S-adenosyl-L-methionine</keyword>
<comment type="similarity">
    <text evidence="4">Belongs to the class I-like SAM-binding methyltransferase superfamily. Cation-dependent O-methyltransferase family.</text>
</comment>
<evidence type="ECO:0000256" key="1">
    <source>
        <dbReference type="ARBA" id="ARBA00022603"/>
    </source>
</evidence>
<gene>
    <name evidence="4" type="primary">trmR</name>
    <name evidence="5" type="ORF">OS242_10280</name>
</gene>
<keyword evidence="4" id="KW-0819">tRNA processing</keyword>
<comment type="caution">
    <text evidence="5">The sequence shown here is derived from an EMBL/GenBank/DDBJ whole genome shotgun (WGS) entry which is preliminary data.</text>
</comment>
<accession>A0ABT3X0C0</accession>
<evidence type="ECO:0000256" key="3">
    <source>
        <dbReference type="ARBA" id="ARBA00022691"/>
    </source>
</evidence>
<keyword evidence="2 4" id="KW-0808">Transferase</keyword>
<dbReference type="RefSeq" id="WP_267151597.1">
    <property type="nucleotide sequence ID" value="NZ_JAPMLT010000004.1"/>
</dbReference>
<keyword evidence="4" id="KW-0460">Magnesium</keyword>
<evidence type="ECO:0000313" key="5">
    <source>
        <dbReference type="EMBL" id="MCX7570350.1"/>
    </source>
</evidence>
<dbReference type="SUPFAM" id="SSF53335">
    <property type="entry name" value="S-adenosyl-L-methionine-dependent methyltransferases"/>
    <property type="match status" value="1"/>
</dbReference>
<comment type="subunit">
    <text evidence="4">Homodimer.</text>
</comment>
<feature type="binding site" evidence="4">
    <location>
        <position position="37"/>
    </location>
    <ligand>
        <name>S-adenosyl-L-methionine</name>
        <dbReference type="ChEBI" id="CHEBI:59789"/>
    </ligand>
</feature>
<dbReference type="HAMAP" id="MF_02217">
    <property type="entry name" value="TrmR_methyltr"/>
    <property type="match status" value="1"/>
</dbReference>
<evidence type="ECO:0000256" key="4">
    <source>
        <dbReference type="HAMAP-Rule" id="MF_02217"/>
    </source>
</evidence>
<evidence type="ECO:0000313" key="6">
    <source>
        <dbReference type="Proteomes" id="UP001208017"/>
    </source>
</evidence>
<comment type="function">
    <text evidence="4">Catalyzes the methylation of 5-hydroxyuridine (ho5U) to form 5-methoxyuridine (mo5U) at position 34 in tRNAs.</text>
</comment>
<organism evidence="5 6">
    <name type="scientific">Tumebacillus lacus</name>
    <dbReference type="NCBI Taxonomy" id="2995335"/>
    <lineage>
        <taxon>Bacteria</taxon>
        <taxon>Bacillati</taxon>
        <taxon>Bacillota</taxon>
        <taxon>Bacilli</taxon>
        <taxon>Bacillales</taxon>
        <taxon>Alicyclobacillaceae</taxon>
        <taxon>Tumebacillus</taxon>
    </lineage>
</organism>
<feature type="binding site" evidence="4">
    <location>
        <begin position="111"/>
        <end position="112"/>
    </location>
    <ligand>
        <name>S-adenosyl-L-methionine</name>
        <dbReference type="ChEBI" id="CHEBI:59789"/>
    </ligand>
</feature>
<keyword evidence="1 4" id="KW-0489">Methyltransferase</keyword>
<feature type="binding site" evidence="4">
    <location>
        <position position="128"/>
    </location>
    <ligand>
        <name>S-adenosyl-L-methionine</name>
        <dbReference type="ChEBI" id="CHEBI:59789"/>
    </ligand>
</feature>
<dbReference type="InterPro" id="IPR043675">
    <property type="entry name" value="TrmR_methyltr"/>
</dbReference>
<feature type="binding site" evidence="4">
    <location>
        <position position="154"/>
    </location>
    <ligand>
        <name>Mg(2+)</name>
        <dbReference type="ChEBI" id="CHEBI:18420"/>
    </ligand>
</feature>
<evidence type="ECO:0000256" key="2">
    <source>
        <dbReference type="ARBA" id="ARBA00022679"/>
    </source>
</evidence>
<dbReference type="InterPro" id="IPR002935">
    <property type="entry name" value="SAM_O-MeTrfase"/>
</dbReference>
<sequence>MMIDPQLVDYLRGFVPERDALLQELEQRAEEGYIPILDLESAGFLRVLLAMTRPQRILEVGTAIGYSTIWFGRHSEAQITTMERDPERAAEARVNLQRAGLGERVELLEGDALDMIEGLGMYDLIFLDAAKGQYPRFLELLTPHLTEGGVLLSDNVLFQGMVSGEAEVKHKLRTMINRLREYNQLIAAHPAYVTTFLPLGDGLAISVKKA</sequence>
<comment type="catalytic activity">
    <reaction evidence="4">
        <text>5-hydroxyuridine(34) in tRNA + S-adenosyl-L-methionine = 5-methoxyuridine(34) in tRNA + S-adenosyl-L-homocysteine + H(+)</text>
        <dbReference type="Rhea" id="RHEA:60524"/>
        <dbReference type="Rhea" id="RHEA-COMP:13381"/>
        <dbReference type="Rhea" id="RHEA-COMP:15591"/>
        <dbReference type="ChEBI" id="CHEBI:15378"/>
        <dbReference type="ChEBI" id="CHEBI:57856"/>
        <dbReference type="ChEBI" id="CHEBI:59789"/>
        <dbReference type="ChEBI" id="CHEBI:136877"/>
        <dbReference type="ChEBI" id="CHEBI:143860"/>
    </reaction>
</comment>
<dbReference type="CDD" id="cd02440">
    <property type="entry name" value="AdoMet_MTases"/>
    <property type="match status" value="1"/>
</dbReference>
<feature type="binding site" evidence="4">
    <location>
        <position position="67"/>
    </location>
    <ligand>
        <name>S-adenosyl-L-methionine</name>
        <dbReference type="ChEBI" id="CHEBI:59789"/>
    </ligand>
</feature>
<dbReference type="InterPro" id="IPR029063">
    <property type="entry name" value="SAM-dependent_MTases_sf"/>
</dbReference>
<feature type="binding site" evidence="4">
    <location>
        <position position="83"/>
    </location>
    <ligand>
        <name>S-adenosyl-L-methionine</name>
        <dbReference type="ChEBI" id="CHEBI:59789"/>
    </ligand>
</feature>
<dbReference type="EMBL" id="JAPMLT010000004">
    <property type="protein sequence ID" value="MCX7570350.1"/>
    <property type="molecule type" value="Genomic_DNA"/>
</dbReference>
<feature type="binding site" evidence="4">
    <location>
        <position position="128"/>
    </location>
    <ligand>
        <name>Mg(2+)</name>
        <dbReference type="ChEBI" id="CHEBI:18420"/>
    </ligand>
</feature>
<dbReference type="Pfam" id="PF01596">
    <property type="entry name" value="Methyltransf_3"/>
    <property type="match status" value="1"/>
</dbReference>
<protein>
    <recommendedName>
        <fullName evidence="4">tRNA 5-hydroxyuridine methyltransferase</fullName>
        <ecNumber evidence="4">2.1.1.-</ecNumber>
    </recommendedName>
    <alternativeName>
        <fullName evidence="4">ho5U methyltransferase</fullName>
    </alternativeName>
</protein>